<comment type="caution">
    <text evidence="1">The sequence shown here is derived from an EMBL/GenBank/DDBJ whole genome shotgun (WGS) entry which is preliminary data.</text>
</comment>
<protein>
    <submittedName>
        <fullName evidence="1">Uncharacterized protein</fullName>
    </submittedName>
</protein>
<sequence length="110" mass="12167">MTDAQTQTADLQDVFVADHVEDREADDDGDAATLLVVATPPEDADEYAVGDDATVADYNEDYPSDDAVLEVVYAQRTCVDIDNARRYAFPRSRLQLTEPAHELEDQEGDD</sequence>
<accession>A0ABU2F665</accession>
<gene>
    <name evidence="1" type="ORF">NC662_20425</name>
</gene>
<proteinExistence type="predicted"/>
<reference evidence="1 2" key="1">
    <citation type="submission" date="2022-06" db="EMBL/GenBank/DDBJ databases">
        <title>Haloarcula sp. a new haloarchaeum isolate from saline soil.</title>
        <authorList>
            <person name="Strakova D."/>
            <person name="Galisteo C."/>
            <person name="Sanchez-Porro C."/>
            <person name="Ventosa A."/>
        </authorList>
    </citation>
    <scope>NUCLEOTIDE SEQUENCE [LARGE SCALE GENOMIC DNA]</scope>
    <source>
        <strain evidence="1 2">JCM 15760</strain>
    </source>
</reference>
<evidence type="ECO:0000313" key="2">
    <source>
        <dbReference type="Proteomes" id="UP001248536"/>
    </source>
</evidence>
<organism evidence="1 2">
    <name type="scientific">Haloarcula argentinensis</name>
    <dbReference type="NCBI Taxonomy" id="43776"/>
    <lineage>
        <taxon>Archaea</taxon>
        <taxon>Methanobacteriati</taxon>
        <taxon>Methanobacteriota</taxon>
        <taxon>Stenosarchaea group</taxon>
        <taxon>Halobacteria</taxon>
        <taxon>Halobacteriales</taxon>
        <taxon>Haloarculaceae</taxon>
        <taxon>Haloarcula</taxon>
    </lineage>
</organism>
<dbReference type="Proteomes" id="UP001248536">
    <property type="component" value="Unassembled WGS sequence"/>
</dbReference>
<evidence type="ECO:0000313" key="1">
    <source>
        <dbReference type="EMBL" id="MDS0256067.1"/>
    </source>
</evidence>
<dbReference type="RefSeq" id="WP_311241416.1">
    <property type="nucleotide sequence ID" value="NZ_BAABDY010000009.1"/>
</dbReference>
<dbReference type="EMBL" id="JAMQCP010000007">
    <property type="protein sequence ID" value="MDS0256067.1"/>
    <property type="molecule type" value="Genomic_DNA"/>
</dbReference>
<keyword evidence="2" id="KW-1185">Reference proteome</keyword>
<name>A0ABU2F665_HALAR</name>